<dbReference type="GeneID" id="17309012"/>
<organism evidence="4">
    <name type="scientific">Guillardia theta (strain CCMP2712)</name>
    <name type="common">Cryptophyte</name>
    <dbReference type="NCBI Taxonomy" id="905079"/>
    <lineage>
        <taxon>Eukaryota</taxon>
        <taxon>Cryptophyceae</taxon>
        <taxon>Pyrenomonadales</taxon>
        <taxon>Geminigeraceae</taxon>
        <taxon>Guillardia</taxon>
    </lineage>
</organism>
<dbReference type="EMBL" id="JH992973">
    <property type="protein sequence ID" value="EKX52096.1"/>
    <property type="molecule type" value="Genomic_DNA"/>
</dbReference>
<dbReference type="InterPro" id="IPR004088">
    <property type="entry name" value="KH_dom_type_1"/>
</dbReference>
<dbReference type="Gene3D" id="3.30.1370.10">
    <property type="entry name" value="K Homology domain, type 1"/>
    <property type="match status" value="1"/>
</dbReference>
<feature type="region of interest" description="Disordered" evidence="2">
    <location>
        <begin position="1"/>
        <end position="216"/>
    </location>
</feature>
<name>L1JU46_GUITC</name>
<feature type="compositionally biased region" description="Basic and acidic residues" evidence="2">
    <location>
        <begin position="204"/>
        <end position="216"/>
    </location>
</feature>
<dbReference type="InterPro" id="IPR036612">
    <property type="entry name" value="KH_dom_type_1_sf"/>
</dbReference>
<feature type="compositionally biased region" description="Basic and acidic residues" evidence="2">
    <location>
        <begin position="56"/>
        <end position="66"/>
    </location>
</feature>
<keyword evidence="6" id="KW-1185">Reference proteome</keyword>
<reference evidence="4 6" key="1">
    <citation type="journal article" date="2012" name="Nature">
        <title>Algal genomes reveal evolutionary mosaicism and the fate of nucleomorphs.</title>
        <authorList>
            <consortium name="DOE Joint Genome Institute"/>
            <person name="Curtis B.A."/>
            <person name="Tanifuji G."/>
            <person name="Burki F."/>
            <person name="Gruber A."/>
            <person name="Irimia M."/>
            <person name="Maruyama S."/>
            <person name="Arias M.C."/>
            <person name="Ball S.G."/>
            <person name="Gile G.H."/>
            <person name="Hirakawa Y."/>
            <person name="Hopkins J.F."/>
            <person name="Kuo A."/>
            <person name="Rensing S.A."/>
            <person name="Schmutz J."/>
            <person name="Symeonidi A."/>
            <person name="Elias M."/>
            <person name="Eveleigh R.J."/>
            <person name="Herman E.K."/>
            <person name="Klute M.J."/>
            <person name="Nakayama T."/>
            <person name="Obornik M."/>
            <person name="Reyes-Prieto A."/>
            <person name="Armbrust E.V."/>
            <person name="Aves S.J."/>
            <person name="Beiko R.G."/>
            <person name="Coutinho P."/>
            <person name="Dacks J.B."/>
            <person name="Durnford D.G."/>
            <person name="Fast N.M."/>
            <person name="Green B.R."/>
            <person name="Grisdale C.J."/>
            <person name="Hempel F."/>
            <person name="Henrissat B."/>
            <person name="Hoppner M.P."/>
            <person name="Ishida K."/>
            <person name="Kim E."/>
            <person name="Koreny L."/>
            <person name="Kroth P.G."/>
            <person name="Liu Y."/>
            <person name="Malik S.B."/>
            <person name="Maier U.G."/>
            <person name="McRose D."/>
            <person name="Mock T."/>
            <person name="Neilson J.A."/>
            <person name="Onodera N.T."/>
            <person name="Poole A.M."/>
            <person name="Pritham E.J."/>
            <person name="Richards T.A."/>
            <person name="Rocap G."/>
            <person name="Roy S.W."/>
            <person name="Sarai C."/>
            <person name="Schaack S."/>
            <person name="Shirato S."/>
            <person name="Slamovits C.H."/>
            <person name="Spencer D.F."/>
            <person name="Suzuki S."/>
            <person name="Worden A.Z."/>
            <person name="Zauner S."/>
            <person name="Barry K."/>
            <person name="Bell C."/>
            <person name="Bharti A.K."/>
            <person name="Crow J.A."/>
            <person name="Grimwood J."/>
            <person name="Kramer R."/>
            <person name="Lindquist E."/>
            <person name="Lucas S."/>
            <person name="Salamov A."/>
            <person name="McFadden G.I."/>
            <person name="Lane C.E."/>
            <person name="Keeling P.J."/>
            <person name="Gray M.W."/>
            <person name="Grigoriev I.V."/>
            <person name="Archibald J.M."/>
        </authorList>
    </citation>
    <scope>NUCLEOTIDE SEQUENCE</scope>
    <source>
        <strain evidence="4 6">CCMP2712</strain>
    </source>
</reference>
<feature type="region of interest" description="Disordered" evidence="2">
    <location>
        <begin position="273"/>
        <end position="296"/>
    </location>
</feature>
<evidence type="ECO:0000256" key="2">
    <source>
        <dbReference type="SAM" id="MobiDB-lite"/>
    </source>
</evidence>
<dbReference type="KEGG" id="gtt:GUITHDRAFT_150676"/>
<evidence type="ECO:0000313" key="4">
    <source>
        <dbReference type="EMBL" id="EKX52096.1"/>
    </source>
</evidence>
<sequence>MTEAQKEAARLAALQKFGMAPPPAPAAKKPPASPNPTHPPTPGKKASPSPNEEEELSSKMEGVKVEEDNDFEGEMADEDDLQQYMEQSHAEEFEEEEEEDDLDDFLSDKPAKPVESAADRDARIKKELEQRKKAQEEMEKERERKKKEHEDWLNSLDPAERERYFMDQERKQRAMEEAARQQEIDKERARQEEMRRKAGAQETTKTEEGKGKNDRIENRWAYVGDRLVAEAVERKGPKKATREIQLKVPTGRVGAIIGKGGVNIKIITGKSHAKVQIHPPKPGEEEKGESLVTIKG</sequence>
<evidence type="ECO:0000259" key="3">
    <source>
        <dbReference type="Pfam" id="PF00013"/>
    </source>
</evidence>
<feature type="compositionally biased region" description="Basic and acidic residues" evidence="2">
    <location>
        <begin position="106"/>
        <end position="196"/>
    </location>
</feature>
<gene>
    <name evidence="4" type="ORF">GUITHDRAFT_150676</name>
</gene>
<proteinExistence type="predicted"/>
<feature type="compositionally biased region" description="Pro residues" evidence="2">
    <location>
        <begin position="31"/>
        <end position="42"/>
    </location>
</feature>
<dbReference type="RefSeq" id="XP_005839076.1">
    <property type="nucleotide sequence ID" value="XM_005839019.1"/>
</dbReference>
<feature type="domain" description="K Homology" evidence="3">
    <location>
        <begin position="244"/>
        <end position="296"/>
    </location>
</feature>
<evidence type="ECO:0000313" key="6">
    <source>
        <dbReference type="Proteomes" id="UP000011087"/>
    </source>
</evidence>
<reference evidence="5" key="3">
    <citation type="submission" date="2015-06" db="UniProtKB">
        <authorList>
            <consortium name="EnsemblProtists"/>
        </authorList>
    </citation>
    <scope>IDENTIFICATION</scope>
</reference>
<dbReference type="Pfam" id="PF00013">
    <property type="entry name" value="KH_1"/>
    <property type="match status" value="1"/>
</dbReference>
<accession>L1JU46</accession>
<evidence type="ECO:0000313" key="5">
    <source>
        <dbReference type="EnsemblProtists" id="EKX52096"/>
    </source>
</evidence>
<dbReference type="PaxDb" id="55529-EKX52096"/>
<feature type="compositionally biased region" description="Acidic residues" evidence="2">
    <location>
        <begin position="92"/>
        <end position="105"/>
    </location>
</feature>
<dbReference type="GO" id="GO:0003723">
    <property type="term" value="F:RNA binding"/>
    <property type="evidence" value="ECO:0007669"/>
    <property type="project" value="UniProtKB-UniRule"/>
</dbReference>
<feature type="non-terminal residue" evidence="4">
    <location>
        <position position="1"/>
    </location>
</feature>
<keyword evidence="1" id="KW-0694">RNA-binding</keyword>
<dbReference type="Proteomes" id="UP000011087">
    <property type="component" value="Unassembled WGS sequence"/>
</dbReference>
<reference evidence="6" key="2">
    <citation type="submission" date="2012-11" db="EMBL/GenBank/DDBJ databases">
        <authorList>
            <person name="Kuo A."/>
            <person name="Curtis B.A."/>
            <person name="Tanifuji G."/>
            <person name="Burki F."/>
            <person name="Gruber A."/>
            <person name="Irimia M."/>
            <person name="Maruyama S."/>
            <person name="Arias M.C."/>
            <person name="Ball S.G."/>
            <person name="Gile G.H."/>
            <person name="Hirakawa Y."/>
            <person name="Hopkins J.F."/>
            <person name="Rensing S.A."/>
            <person name="Schmutz J."/>
            <person name="Symeonidi A."/>
            <person name="Elias M."/>
            <person name="Eveleigh R.J."/>
            <person name="Herman E.K."/>
            <person name="Klute M.J."/>
            <person name="Nakayama T."/>
            <person name="Obornik M."/>
            <person name="Reyes-Prieto A."/>
            <person name="Armbrust E.V."/>
            <person name="Aves S.J."/>
            <person name="Beiko R.G."/>
            <person name="Coutinho P."/>
            <person name="Dacks J.B."/>
            <person name="Durnford D.G."/>
            <person name="Fast N.M."/>
            <person name="Green B.R."/>
            <person name="Grisdale C."/>
            <person name="Hempe F."/>
            <person name="Henrissat B."/>
            <person name="Hoppner M.P."/>
            <person name="Ishida K.-I."/>
            <person name="Kim E."/>
            <person name="Koreny L."/>
            <person name="Kroth P.G."/>
            <person name="Liu Y."/>
            <person name="Malik S.-B."/>
            <person name="Maier U.G."/>
            <person name="McRose D."/>
            <person name="Mock T."/>
            <person name="Neilson J.A."/>
            <person name="Onodera N.T."/>
            <person name="Poole A.M."/>
            <person name="Pritham E.J."/>
            <person name="Richards T.A."/>
            <person name="Rocap G."/>
            <person name="Roy S.W."/>
            <person name="Sarai C."/>
            <person name="Schaack S."/>
            <person name="Shirato S."/>
            <person name="Slamovits C.H."/>
            <person name="Spencer D.F."/>
            <person name="Suzuki S."/>
            <person name="Worden A.Z."/>
            <person name="Zauner S."/>
            <person name="Barry K."/>
            <person name="Bell C."/>
            <person name="Bharti A.K."/>
            <person name="Crow J.A."/>
            <person name="Grimwood J."/>
            <person name="Kramer R."/>
            <person name="Lindquist E."/>
            <person name="Lucas S."/>
            <person name="Salamov A."/>
            <person name="McFadden G.I."/>
            <person name="Lane C.E."/>
            <person name="Keeling P.J."/>
            <person name="Gray M.W."/>
            <person name="Grigoriev I.V."/>
            <person name="Archibald J.M."/>
        </authorList>
    </citation>
    <scope>NUCLEOTIDE SEQUENCE</scope>
    <source>
        <strain evidence="6">CCMP2712</strain>
    </source>
</reference>
<feature type="compositionally biased region" description="Acidic residues" evidence="2">
    <location>
        <begin position="67"/>
        <end position="81"/>
    </location>
</feature>
<dbReference type="SUPFAM" id="SSF54791">
    <property type="entry name" value="Eukaryotic type KH-domain (KH-domain type I)"/>
    <property type="match status" value="1"/>
</dbReference>
<dbReference type="AlphaFoldDB" id="L1JU46"/>
<evidence type="ECO:0000256" key="1">
    <source>
        <dbReference type="PROSITE-ProRule" id="PRU00117"/>
    </source>
</evidence>
<protein>
    <recommendedName>
        <fullName evidence="3">K Homology domain-containing protein</fullName>
    </recommendedName>
</protein>
<dbReference type="HOGENOM" id="CLU_941507_0_0_1"/>
<dbReference type="EnsemblProtists" id="EKX52096">
    <property type="protein sequence ID" value="EKX52096"/>
    <property type="gene ID" value="GUITHDRAFT_150676"/>
</dbReference>
<dbReference type="PROSITE" id="PS50084">
    <property type="entry name" value="KH_TYPE_1"/>
    <property type="match status" value="1"/>
</dbReference>